<keyword evidence="1" id="KW-0413">Isomerase</keyword>
<comment type="caution">
    <text evidence="3">The sequence shown here is derived from an EMBL/GenBank/DDBJ whole genome shotgun (WGS) entry which is preliminary data.</text>
</comment>
<dbReference type="Proteomes" id="UP000885826">
    <property type="component" value="Unassembled WGS sequence"/>
</dbReference>
<dbReference type="InterPro" id="IPR016176">
    <property type="entry name" value="Cbl-dep_enz_cat"/>
</dbReference>
<dbReference type="SUPFAM" id="SSF51703">
    <property type="entry name" value="Cobalamin (vitamin B12)-dependent enzymes"/>
    <property type="match status" value="1"/>
</dbReference>
<evidence type="ECO:0000256" key="1">
    <source>
        <dbReference type="ARBA" id="ARBA00023235"/>
    </source>
</evidence>
<feature type="domain" description="Methylmalonyl-CoA mutase alpha/beta chain catalytic" evidence="2">
    <location>
        <begin position="2"/>
        <end position="509"/>
    </location>
</feature>
<gene>
    <name evidence="3" type="ORF">ENI34_06845</name>
</gene>
<dbReference type="InterPro" id="IPR006099">
    <property type="entry name" value="MeMalonylCoA_mutase_a/b_cat"/>
</dbReference>
<dbReference type="GO" id="GO:0004494">
    <property type="term" value="F:methylmalonyl-CoA mutase activity"/>
    <property type="evidence" value="ECO:0007669"/>
    <property type="project" value="InterPro"/>
</dbReference>
<dbReference type="PANTHER" id="PTHR48101:SF1">
    <property type="entry name" value="METHYLMALONYL-COA MUTASE, LARGE SUBUNIT"/>
    <property type="match status" value="1"/>
</dbReference>
<dbReference type="InterPro" id="IPR006098">
    <property type="entry name" value="MMCoA_mutase_a_cat"/>
</dbReference>
<protein>
    <submittedName>
        <fullName evidence="3">Methylmalonyl-CoA mutase</fullName>
    </submittedName>
</protein>
<sequence>MLFSPDDIKKLDYEKDLGDPGEFPFTRGVYSSMYTGRLWTMRQYAGYATAEESNRRYKYLLKQGQTGLSVAFDLPTQMGYDSDSPLAEGEVGKTGVAIDTLQDMEILFDGIPLDKVSTSMTINATAAILLAMYIAVAEKQGVPKSILRGTVQNDILKEYIARGTYIYPPVPSMKITIDIIEYCSEYLPKWNTISVSGYHIREAGATAVQELAFTIANGITYVKYAVEREKLEVDTFAPRISFFFNAHNNFFEEIAKFRAARRLWARLIKEKFNAKAPKSMMLRFHTQTAGCTLTAQEPQNNAIRVAFQALAAVLGGTQSLHTNSYDEALSLPTEESVKLALRTQQLIAYETKIPEIIDPLGGSYCIESLTDRLEKGALEYLEKIEELGGALNAIEKGYFQREIHRSAYEYQKAVEKGEINVVGVNKFATESSRRHFSILRVSPQVVKKQLRRTQKIKKERDNKKVRAALERLKRAAVKGSNLMEPILECVKAYASVGEISDTLRRVYGEYKEEKIF</sequence>
<evidence type="ECO:0000313" key="3">
    <source>
        <dbReference type="EMBL" id="HEC78845.1"/>
    </source>
</evidence>
<dbReference type="Pfam" id="PF01642">
    <property type="entry name" value="MM_CoA_mutase"/>
    <property type="match status" value="1"/>
</dbReference>
<evidence type="ECO:0000313" key="4">
    <source>
        <dbReference type="Proteomes" id="UP000885826"/>
    </source>
</evidence>
<name>A0A9C9EMS4_UNCW3</name>
<dbReference type="EMBL" id="DRIG01000072">
    <property type="protein sequence ID" value="HEC78845.1"/>
    <property type="molecule type" value="Genomic_DNA"/>
</dbReference>
<organism evidence="3 4">
    <name type="scientific">candidate division WOR-3 bacterium</name>
    <dbReference type="NCBI Taxonomy" id="2052148"/>
    <lineage>
        <taxon>Bacteria</taxon>
        <taxon>Bacteria division WOR-3</taxon>
    </lineage>
</organism>
<dbReference type="AlphaFoldDB" id="A0A9C9EMS4"/>
<dbReference type="NCBIfam" id="TIGR00641">
    <property type="entry name" value="acid_CoA_mut_N"/>
    <property type="match status" value="1"/>
</dbReference>
<proteinExistence type="predicted"/>
<dbReference type="Gene3D" id="3.20.20.240">
    <property type="entry name" value="Methylmalonyl-CoA mutase"/>
    <property type="match status" value="1"/>
</dbReference>
<reference evidence="3" key="1">
    <citation type="journal article" date="2020" name="mSystems">
        <title>Genome- and Community-Level Interaction Insights into Carbon Utilization and Element Cycling Functions of Hydrothermarchaeota in Hydrothermal Sediment.</title>
        <authorList>
            <person name="Zhou Z."/>
            <person name="Liu Y."/>
            <person name="Xu W."/>
            <person name="Pan J."/>
            <person name="Luo Z.H."/>
            <person name="Li M."/>
        </authorList>
    </citation>
    <scope>NUCLEOTIDE SEQUENCE</scope>
    <source>
        <strain evidence="3">HyVt-388</strain>
    </source>
</reference>
<evidence type="ECO:0000259" key="2">
    <source>
        <dbReference type="Pfam" id="PF01642"/>
    </source>
</evidence>
<accession>A0A9C9EMS4</accession>
<dbReference type="PANTHER" id="PTHR48101">
    <property type="entry name" value="METHYLMALONYL-COA MUTASE, MITOCHONDRIAL-RELATED"/>
    <property type="match status" value="1"/>
</dbReference>
<dbReference type="GO" id="GO:0031419">
    <property type="term" value="F:cobalamin binding"/>
    <property type="evidence" value="ECO:0007669"/>
    <property type="project" value="InterPro"/>
</dbReference>